<reference evidence="3" key="1">
    <citation type="submission" date="2023-06" db="EMBL/GenBank/DDBJ databases">
        <title>Genomic of Agaribacillus aureum.</title>
        <authorList>
            <person name="Wang G."/>
        </authorList>
    </citation>
    <scope>NUCLEOTIDE SEQUENCE</scope>
    <source>
        <strain evidence="3">BMA12</strain>
    </source>
</reference>
<proteinExistence type="predicted"/>
<dbReference type="EMBL" id="JAUJEB010000007">
    <property type="protein sequence ID" value="MDN5215759.1"/>
    <property type="molecule type" value="Genomic_DNA"/>
</dbReference>
<dbReference type="GO" id="GO:0016787">
    <property type="term" value="F:hydrolase activity"/>
    <property type="evidence" value="ECO:0007669"/>
    <property type="project" value="UniProtKB-KW"/>
</dbReference>
<accession>A0ABT8LDA4</accession>
<sequence length="254" mass="28835">MSLYFREVGSGQPVIILHGLFGSSDNWLTIARQLATDYRLVLPDQRNHGRSFKSETFDYQSMSRDLLDFIEENSIDHPVIIGHSMGGKVAMNFAVNYPSMLSKLVVVDIGPKAYPVHHQQILSGLNHLDLTRIKSRKEADDLLSDYVEEAGVRQFLLKNLDRDEDGAFTWKLNLPVITREIENVGEALSVEKTFSKPALFVKGERSEYIVDDDSQRITQIFPDNRIVSVSRAGHWVHAENPSEFLSVIKAFLME</sequence>
<keyword evidence="1 3" id="KW-0378">Hydrolase</keyword>
<dbReference type="PRINTS" id="PR00412">
    <property type="entry name" value="EPOXHYDRLASE"/>
</dbReference>
<dbReference type="Pfam" id="PF00561">
    <property type="entry name" value="Abhydrolase_1"/>
    <property type="match status" value="1"/>
</dbReference>
<dbReference type="InterPro" id="IPR029058">
    <property type="entry name" value="AB_hydrolase_fold"/>
</dbReference>
<dbReference type="Proteomes" id="UP001172083">
    <property type="component" value="Unassembled WGS sequence"/>
</dbReference>
<organism evidence="3 4">
    <name type="scientific">Agaribacillus aureus</name>
    <dbReference type="NCBI Taxonomy" id="3051825"/>
    <lineage>
        <taxon>Bacteria</taxon>
        <taxon>Pseudomonadati</taxon>
        <taxon>Bacteroidota</taxon>
        <taxon>Cytophagia</taxon>
        <taxon>Cytophagales</taxon>
        <taxon>Splendidivirgaceae</taxon>
        <taxon>Agaribacillus</taxon>
    </lineage>
</organism>
<name>A0ABT8LDA4_9BACT</name>
<feature type="domain" description="AB hydrolase-1" evidence="2">
    <location>
        <begin position="13"/>
        <end position="109"/>
    </location>
</feature>
<dbReference type="InterPro" id="IPR000073">
    <property type="entry name" value="AB_hydrolase_1"/>
</dbReference>
<protein>
    <submittedName>
        <fullName evidence="3">Alpha/beta fold hydrolase</fullName>
    </submittedName>
</protein>
<comment type="caution">
    <text evidence="3">The sequence shown here is derived from an EMBL/GenBank/DDBJ whole genome shotgun (WGS) entry which is preliminary data.</text>
</comment>
<dbReference type="PANTHER" id="PTHR46118:SF4">
    <property type="entry name" value="PROTEIN ABHD11"/>
    <property type="match status" value="1"/>
</dbReference>
<dbReference type="SUPFAM" id="SSF53474">
    <property type="entry name" value="alpha/beta-Hydrolases"/>
    <property type="match status" value="1"/>
</dbReference>
<evidence type="ECO:0000313" key="4">
    <source>
        <dbReference type="Proteomes" id="UP001172083"/>
    </source>
</evidence>
<keyword evidence="4" id="KW-1185">Reference proteome</keyword>
<dbReference type="RefSeq" id="WP_346761097.1">
    <property type="nucleotide sequence ID" value="NZ_JAUJEB010000007.1"/>
</dbReference>
<evidence type="ECO:0000256" key="1">
    <source>
        <dbReference type="ARBA" id="ARBA00022801"/>
    </source>
</evidence>
<dbReference type="InterPro" id="IPR000639">
    <property type="entry name" value="Epox_hydrolase-like"/>
</dbReference>
<evidence type="ECO:0000313" key="3">
    <source>
        <dbReference type="EMBL" id="MDN5215759.1"/>
    </source>
</evidence>
<dbReference type="Gene3D" id="3.40.50.1820">
    <property type="entry name" value="alpha/beta hydrolase"/>
    <property type="match status" value="1"/>
</dbReference>
<evidence type="ECO:0000259" key="2">
    <source>
        <dbReference type="Pfam" id="PF00561"/>
    </source>
</evidence>
<dbReference type="PRINTS" id="PR00111">
    <property type="entry name" value="ABHYDROLASE"/>
</dbReference>
<dbReference type="PANTHER" id="PTHR46118">
    <property type="entry name" value="PROTEIN ABHD11"/>
    <property type="match status" value="1"/>
</dbReference>
<gene>
    <name evidence="3" type="ORF">QQ020_27015</name>
</gene>